<dbReference type="InterPro" id="IPR014284">
    <property type="entry name" value="RNA_pol_sigma-70_dom"/>
</dbReference>
<dbReference type="Gene3D" id="1.10.1740.10">
    <property type="match status" value="1"/>
</dbReference>
<evidence type="ECO:0000256" key="1">
    <source>
        <dbReference type="ARBA" id="ARBA00010641"/>
    </source>
</evidence>
<dbReference type="GeneID" id="79176599"/>
<dbReference type="InterPro" id="IPR036388">
    <property type="entry name" value="WH-like_DNA-bd_sf"/>
</dbReference>
<dbReference type="HOGENOM" id="CLU_047691_6_0_6"/>
<dbReference type="KEGG" id="tol:TOL_1740"/>
<dbReference type="Proteomes" id="UP000011866">
    <property type="component" value="Chromosome"/>
</dbReference>
<gene>
    <name evidence="8" type="ORF">TOL_1740</name>
</gene>
<dbReference type="EMBL" id="HF680312">
    <property type="protein sequence ID" value="CCU72164.1"/>
    <property type="molecule type" value="Genomic_DNA"/>
</dbReference>
<evidence type="ECO:0000313" key="8">
    <source>
        <dbReference type="EMBL" id="CCU72164.1"/>
    </source>
</evidence>
<evidence type="ECO:0000256" key="5">
    <source>
        <dbReference type="ARBA" id="ARBA00023163"/>
    </source>
</evidence>
<dbReference type="PROSITE" id="PS01063">
    <property type="entry name" value="SIGMA70_ECF"/>
    <property type="match status" value="1"/>
</dbReference>
<dbReference type="InterPro" id="IPR013324">
    <property type="entry name" value="RNA_pol_sigma_r3/r4-like"/>
</dbReference>
<organism evidence="8 9">
    <name type="scientific">Thalassolituus oleivorans MIL-1</name>
    <dbReference type="NCBI Taxonomy" id="1298593"/>
    <lineage>
        <taxon>Bacteria</taxon>
        <taxon>Pseudomonadati</taxon>
        <taxon>Pseudomonadota</taxon>
        <taxon>Gammaproteobacteria</taxon>
        <taxon>Oceanospirillales</taxon>
        <taxon>Oceanospirillaceae</taxon>
        <taxon>Thalassolituus</taxon>
    </lineage>
</organism>
<dbReference type="Gene3D" id="1.10.10.10">
    <property type="entry name" value="Winged helix-like DNA-binding domain superfamily/Winged helix DNA-binding domain"/>
    <property type="match status" value="1"/>
</dbReference>
<evidence type="ECO:0000256" key="4">
    <source>
        <dbReference type="ARBA" id="ARBA00023125"/>
    </source>
</evidence>
<keyword evidence="2 6" id="KW-0805">Transcription regulation</keyword>
<keyword evidence="9" id="KW-1185">Reference proteome</keyword>
<dbReference type="InterPro" id="IPR013325">
    <property type="entry name" value="RNA_pol_sigma_r2"/>
</dbReference>
<dbReference type="Pfam" id="PF04542">
    <property type="entry name" value="Sigma70_r2"/>
    <property type="match status" value="1"/>
</dbReference>
<dbReference type="InterPro" id="IPR007627">
    <property type="entry name" value="RNA_pol_sigma70_r2"/>
</dbReference>
<dbReference type="NCBIfam" id="TIGR02937">
    <property type="entry name" value="sigma70-ECF"/>
    <property type="match status" value="1"/>
</dbReference>
<sequence length="181" mass="20938">MKSLVRTIRLHEQELRQFIYQRVADKALTDDLTQEVFLRAIAQGNGFSDIQNPRAWLYRVARNVLTDHARRVRPVSELSDDYLQEEHTSDTVDLLSECVERNLQNLAASDRLIIEQCDLKQQTVKDYAVANGLSLPAAKARLLRARQRLRDSIINRCDVRFDELGNVCDYQVPESHGRMKD</sequence>
<keyword evidence="5 6" id="KW-0804">Transcription</keyword>
<dbReference type="PANTHER" id="PTHR43133:SF8">
    <property type="entry name" value="RNA POLYMERASE SIGMA FACTOR HI_1459-RELATED"/>
    <property type="match status" value="1"/>
</dbReference>
<dbReference type="AlphaFoldDB" id="M5E3R8"/>
<dbReference type="RefSeq" id="WP_015486890.1">
    <property type="nucleotide sequence ID" value="NC_020888.1"/>
</dbReference>
<evidence type="ECO:0000256" key="6">
    <source>
        <dbReference type="RuleBase" id="RU000716"/>
    </source>
</evidence>
<dbReference type="GO" id="GO:0006352">
    <property type="term" value="P:DNA-templated transcription initiation"/>
    <property type="evidence" value="ECO:0007669"/>
    <property type="project" value="InterPro"/>
</dbReference>
<dbReference type="eggNOG" id="COG1595">
    <property type="taxonomic scope" value="Bacteria"/>
</dbReference>
<accession>M5E3R8</accession>
<keyword evidence="4 6" id="KW-0238">DNA-binding</keyword>
<dbReference type="PANTHER" id="PTHR43133">
    <property type="entry name" value="RNA POLYMERASE ECF-TYPE SIGMA FACTO"/>
    <property type="match status" value="1"/>
</dbReference>
<dbReference type="GO" id="GO:0016987">
    <property type="term" value="F:sigma factor activity"/>
    <property type="evidence" value="ECO:0007669"/>
    <property type="project" value="UniProtKB-KW"/>
</dbReference>
<dbReference type="InterPro" id="IPR000838">
    <property type="entry name" value="RNA_pol_sigma70_ECF_CS"/>
</dbReference>
<dbReference type="SUPFAM" id="SSF88946">
    <property type="entry name" value="Sigma2 domain of RNA polymerase sigma factors"/>
    <property type="match status" value="1"/>
</dbReference>
<evidence type="ECO:0000256" key="3">
    <source>
        <dbReference type="ARBA" id="ARBA00023082"/>
    </source>
</evidence>
<protein>
    <recommendedName>
        <fullName evidence="6">RNA polymerase sigma factor</fullName>
    </recommendedName>
</protein>
<keyword evidence="3 6" id="KW-0731">Sigma factor</keyword>
<evidence type="ECO:0000313" key="9">
    <source>
        <dbReference type="Proteomes" id="UP000011866"/>
    </source>
</evidence>
<name>M5E3R8_9GAMM</name>
<dbReference type="SUPFAM" id="SSF88659">
    <property type="entry name" value="Sigma3 and sigma4 domains of RNA polymerase sigma factors"/>
    <property type="match status" value="1"/>
</dbReference>
<dbReference type="InterPro" id="IPR039425">
    <property type="entry name" value="RNA_pol_sigma-70-like"/>
</dbReference>
<feature type="domain" description="RNA polymerase sigma-70 region 2" evidence="7">
    <location>
        <begin position="8"/>
        <end position="72"/>
    </location>
</feature>
<reference evidence="8 9" key="1">
    <citation type="journal article" date="2013" name="Genome Announc.">
        <title>Genome Sequence of Thalassolituus oleivorans MIL-1 (DSM 14913T).</title>
        <authorList>
            <person name="Golyshin P.N."/>
            <person name="Werner J."/>
            <person name="Chernikova T.N."/>
            <person name="Tran H."/>
            <person name="Ferrer M."/>
            <person name="Yakimov M.M."/>
            <person name="Teeling H."/>
            <person name="Golyshina O.V."/>
        </authorList>
    </citation>
    <scope>NUCLEOTIDE SEQUENCE [LARGE SCALE GENOMIC DNA]</scope>
    <source>
        <strain evidence="8 9">MIL-1</strain>
    </source>
</reference>
<dbReference type="GO" id="GO:0003677">
    <property type="term" value="F:DNA binding"/>
    <property type="evidence" value="ECO:0007669"/>
    <property type="project" value="UniProtKB-KW"/>
</dbReference>
<evidence type="ECO:0000256" key="2">
    <source>
        <dbReference type="ARBA" id="ARBA00023015"/>
    </source>
</evidence>
<comment type="similarity">
    <text evidence="1 6">Belongs to the sigma-70 factor family. ECF subfamily.</text>
</comment>
<evidence type="ECO:0000259" key="7">
    <source>
        <dbReference type="Pfam" id="PF04542"/>
    </source>
</evidence>
<proteinExistence type="inferred from homology"/>